<protein>
    <submittedName>
        <fullName evidence="3">Uncharacterized protein</fullName>
    </submittedName>
</protein>
<dbReference type="AlphaFoldDB" id="A0A149RZ37"/>
<dbReference type="Proteomes" id="UP000075526">
    <property type="component" value="Unassembled WGS sequence"/>
</dbReference>
<proteinExistence type="predicted"/>
<gene>
    <name evidence="3" type="ORF">AD933_01415</name>
</gene>
<accession>A0A149RZ37</accession>
<organism evidence="3 4">
    <name type="scientific">Acetobacter malorum</name>
    <dbReference type="NCBI Taxonomy" id="178901"/>
    <lineage>
        <taxon>Bacteria</taxon>
        <taxon>Pseudomonadati</taxon>
        <taxon>Pseudomonadota</taxon>
        <taxon>Alphaproteobacteria</taxon>
        <taxon>Acetobacterales</taxon>
        <taxon>Acetobacteraceae</taxon>
        <taxon>Acetobacter</taxon>
    </lineage>
</organism>
<feature type="signal peptide" evidence="2">
    <location>
        <begin position="1"/>
        <end position="23"/>
    </location>
</feature>
<comment type="caution">
    <text evidence="3">The sequence shown here is derived from an EMBL/GenBank/DDBJ whole genome shotgun (WGS) entry which is preliminary data.</text>
</comment>
<dbReference type="EMBL" id="LHZF01000106">
    <property type="protein sequence ID" value="KXV19706.1"/>
    <property type="molecule type" value="Genomic_DNA"/>
</dbReference>
<evidence type="ECO:0000256" key="1">
    <source>
        <dbReference type="SAM" id="Coils"/>
    </source>
</evidence>
<keyword evidence="1" id="KW-0175">Coiled coil</keyword>
<dbReference type="PATRIC" id="fig|178901.13.peg.357"/>
<evidence type="ECO:0000256" key="2">
    <source>
        <dbReference type="SAM" id="SignalP"/>
    </source>
</evidence>
<dbReference type="RefSeq" id="WP_061507351.1">
    <property type="nucleotide sequence ID" value="NZ_LHZF01000106.1"/>
</dbReference>
<sequence length="272" mass="29956">MKMKWSFFCGLAVFCGLSVQAHAQIMTTDVGTEANTSASYLEAVEQYLQQGQQYAMQGEQYAQQVEQYVQQVKNAKGLGDVLDDLTGVDLDNLRSVNDAIMATQNVLSNLDPHSGGYVTQARNLLEKSYNLPTQGLSAAAEIQRTFGSEQGRSTASDPNSTAYDLVNRDTDQVMKNENAIAAVHEDSQESNSLIAKQDAVLTTLTDDDVGATTQLMAAQNSIIEHQNDQNIRLQEVISNSQQEQRIRELERENKNAEQSLAGLQQINSFINN</sequence>
<feature type="coiled-coil region" evidence="1">
    <location>
        <begin position="223"/>
        <end position="266"/>
    </location>
</feature>
<evidence type="ECO:0000313" key="4">
    <source>
        <dbReference type="Proteomes" id="UP000075526"/>
    </source>
</evidence>
<reference evidence="3 4" key="1">
    <citation type="submission" date="2015-06" db="EMBL/GenBank/DDBJ databases">
        <title>Improved classification and identification of acetic acid bacteria using matrix-assisted laser desorption/ionization time-of-flight mass spectrometry; Gluconobacter nephelii and Gluconobacter uchimurae are later heterotypic synonyms of Gluconobacter japonicus and Gluconobacter oxydans, respectively.</title>
        <authorList>
            <person name="Li L."/>
            <person name="Cleenwerck I."/>
            <person name="De Vuyst L."/>
            <person name="Vandamme P."/>
        </authorList>
    </citation>
    <scope>NUCLEOTIDE SEQUENCE [LARGE SCALE GENOMIC DNA]</scope>
    <source>
        <strain evidence="3 4">LMG 1552</strain>
    </source>
</reference>
<feature type="chain" id="PRO_5007554012" evidence="2">
    <location>
        <begin position="24"/>
        <end position="272"/>
    </location>
</feature>
<evidence type="ECO:0000313" key="3">
    <source>
        <dbReference type="EMBL" id="KXV19706.1"/>
    </source>
</evidence>
<name>A0A149RZ37_9PROT</name>
<keyword evidence="2" id="KW-0732">Signal</keyword>